<dbReference type="Pfam" id="PF21233">
    <property type="entry name" value="WHD_RIOX1"/>
    <property type="match status" value="1"/>
</dbReference>
<dbReference type="GO" id="GO:0032453">
    <property type="term" value="F:histone H3K4 demethylase activity"/>
    <property type="evidence" value="ECO:0007669"/>
    <property type="project" value="TreeGrafter"/>
</dbReference>
<dbReference type="GO" id="GO:0140680">
    <property type="term" value="F:histone H3K36me/H3K36me2 demethylase activity"/>
    <property type="evidence" value="ECO:0007669"/>
    <property type="project" value="UniProtKB-EC"/>
</dbReference>
<dbReference type="GO" id="GO:0008168">
    <property type="term" value="F:methyltransferase activity"/>
    <property type="evidence" value="ECO:0007669"/>
    <property type="project" value="UniProtKB-KW"/>
</dbReference>
<comment type="cofactor">
    <cofactor evidence="15">
        <name>Fe(2+)</name>
        <dbReference type="ChEBI" id="CHEBI:29033"/>
    </cofactor>
    <text evidence="15">Binds 1 Fe(2+) ion per subunit.</text>
</comment>
<dbReference type="GO" id="GO:0005506">
    <property type="term" value="F:iron ion binding"/>
    <property type="evidence" value="ECO:0007669"/>
    <property type="project" value="UniProtKB-UniRule"/>
</dbReference>
<keyword evidence="6 15" id="KW-0223">Dioxygenase</keyword>
<keyword evidence="3" id="KW-0678">Repressor</keyword>
<protein>
    <recommendedName>
        <fullName evidence="15">Bifunctional lysine-specific demethylase and histidyl-hydroxylase</fullName>
        <ecNumber evidence="15">1.14.11.-</ecNumber>
    </recommendedName>
</protein>
<name>A0A6F9DQ64_9ASCI</name>
<feature type="region of interest" description="Disordered" evidence="16">
    <location>
        <begin position="256"/>
        <end position="299"/>
    </location>
</feature>
<comment type="similarity">
    <text evidence="2">Belongs to the ROX family. NO66 subfamily.</text>
</comment>
<evidence type="ECO:0000313" key="18">
    <source>
        <dbReference type="EMBL" id="CAB3265592.1"/>
    </source>
</evidence>
<evidence type="ECO:0000256" key="2">
    <source>
        <dbReference type="ARBA" id="ARBA00010309"/>
    </source>
</evidence>
<evidence type="ECO:0000256" key="12">
    <source>
        <dbReference type="ARBA" id="ARBA00048149"/>
    </source>
</evidence>
<feature type="compositionally biased region" description="Low complexity" evidence="16">
    <location>
        <begin position="267"/>
        <end position="288"/>
    </location>
</feature>
<evidence type="ECO:0000256" key="16">
    <source>
        <dbReference type="SAM" id="MobiDB-lite"/>
    </source>
</evidence>
<dbReference type="FunFam" id="1.10.10.1500:FF:000001">
    <property type="entry name" value="ribosomal oxygenase 1 isoform X1"/>
    <property type="match status" value="1"/>
</dbReference>
<dbReference type="PANTHER" id="PTHR13096">
    <property type="entry name" value="MINA53 MYC INDUCED NUCLEAR ANTIGEN"/>
    <property type="match status" value="1"/>
</dbReference>
<dbReference type="GO" id="GO:0005730">
    <property type="term" value="C:nucleolus"/>
    <property type="evidence" value="ECO:0007669"/>
    <property type="project" value="TreeGrafter"/>
</dbReference>
<dbReference type="EC" id="1.14.11.-" evidence="15"/>
<dbReference type="EMBL" id="LR789730">
    <property type="protein sequence ID" value="CAB3265592.1"/>
    <property type="molecule type" value="mRNA"/>
</dbReference>
<dbReference type="InterPro" id="IPR003347">
    <property type="entry name" value="JmjC_dom"/>
</dbReference>
<dbReference type="Gene3D" id="1.10.10.1500">
    <property type="entry name" value="JmjC domain-containing ribosomal oxygenase (ROX), dimer domain"/>
    <property type="match status" value="1"/>
</dbReference>
<organism evidence="18">
    <name type="scientific">Phallusia mammillata</name>
    <dbReference type="NCBI Taxonomy" id="59560"/>
    <lineage>
        <taxon>Eukaryota</taxon>
        <taxon>Metazoa</taxon>
        <taxon>Chordata</taxon>
        <taxon>Tunicata</taxon>
        <taxon>Ascidiacea</taxon>
        <taxon>Phlebobranchia</taxon>
        <taxon>Ascidiidae</taxon>
        <taxon>Phallusia</taxon>
    </lineage>
</organism>
<evidence type="ECO:0000256" key="13">
    <source>
        <dbReference type="ARBA" id="ARBA00048301"/>
    </source>
</evidence>
<accession>A0A6F9DQ64</accession>
<dbReference type="SUPFAM" id="SSF51197">
    <property type="entry name" value="Clavaminate synthase-like"/>
    <property type="match status" value="1"/>
</dbReference>
<dbReference type="FunFam" id="2.60.120.650:FF:000013">
    <property type="entry name" value="Ribosomal oxygenase 1"/>
    <property type="match status" value="1"/>
</dbReference>
<sequence length="754" mass="84413">MGKKVASNKSAGAPVSAFAVYANESATGKTKRGRVESSTSIQGTHLSYAPVNTIDMEGIVDSKLSSTSSTSFIKHFSNKAAFSFKRKSIKRKKKDKRIPIEHLTTHWQPSCVPSDGLERSPIVNFTQNRSPISFTGTNANSKSSLGRAIPKETIPIKTRNNNVLFKEDRSIELSTSQSLTGCEDEDATEENEMEKIKTANVRKSEGVAINRMIVDDSSRPPKKKFRVSDLGVLAPLDRNNQDDVEVDEPEEQIQLHASAHNPLPVGKTPTNKTTSSSSFTTISKKASSVPKMPFPEGDSESDGSKLFDWLIHPFSTNKFFSAIWERKPLLIRRHIPQYADGLFSTNELNRILTECNVRFSVNLDVTTYQNGCRETHNEEGRAFAPVVWDYYKNGCSVRIKNPQAFSKPVWKLCSTLQEHFKSMVGANIYLTPAGFQGFAPHYDDIEAFVLQLEGKKQWSLYNPRSKNETLPRFSSGNFSESEIGSEIFSTTLEAGDLLYFPRGFIHQAKSLPDSHSLHITISTYQRNTWGDLIQELVTGALSKAIAEDLEFRKGLPLDYLSSLGVQNSDKDTPRRREMMKKIRDLMGRLQDHIDADAAADQRGVEFLHDSLPPALSQDEKSRTIHGANVRMVAPGRPSAWLCDITINTRIRIVRKNAVRLFAHNDGDANDNAGVRVYHSTQNSRTYHEEEKKFFEIEGDCALAVESLIHSYPSYVTVATLPLNSDEEKLNVATSLFEKGIIMMEEKVKMMKRTG</sequence>
<evidence type="ECO:0000256" key="11">
    <source>
        <dbReference type="ARBA" id="ARBA00023242"/>
    </source>
</evidence>
<keyword evidence="4 15" id="KW-0479">Metal-binding</keyword>
<comment type="function">
    <text evidence="15">Oxygenase that can act as both a histone lysine demethylase and a ribosomal histidine hydroxylase.</text>
</comment>
<comment type="catalytic activity">
    <reaction evidence="14">
        <text>N(6)-methyl-L-lysyl-[protein] + 2-oxoglutarate + O2 = L-lysyl-[protein] + formaldehyde + succinate + CO2</text>
        <dbReference type="Rhea" id="RHEA:60924"/>
        <dbReference type="Rhea" id="RHEA-COMP:9752"/>
        <dbReference type="Rhea" id="RHEA-COMP:13053"/>
        <dbReference type="ChEBI" id="CHEBI:15379"/>
        <dbReference type="ChEBI" id="CHEBI:16526"/>
        <dbReference type="ChEBI" id="CHEBI:16810"/>
        <dbReference type="ChEBI" id="CHEBI:16842"/>
        <dbReference type="ChEBI" id="CHEBI:29969"/>
        <dbReference type="ChEBI" id="CHEBI:30031"/>
        <dbReference type="ChEBI" id="CHEBI:61929"/>
    </reaction>
    <physiologicalReaction direction="left-to-right" evidence="14">
        <dbReference type="Rhea" id="RHEA:60925"/>
    </physiologicalReaction>
</comment>
<keyword evidence="9 15" id="KW-0805">Transcription regulation</keyword>
<keyword evidence="18" id="KW-0808">Transferase</keyword>
<dbReference type="GO" id="GO:0032259">
    <property type="term" value="P:methylation"/>
    <property type="evidence" value="ECO:0007669"/>
    <property type="project" value="UniProtKB-KW"/>
</dbReference>
<feature type="domain" description="JmjC" evidence="17">
    <location>
        <begin position="401"/>
        <end position="540"/>
    </location>
</feature>
<evidence type="ECO:0000256" key="6">
    <source>
        <dbReference type="ARBA" id="ARBA00022964"/>
    </source>
</evidence>
<keyword evidence="7 15" id="KW-0560">Oxidoreductase</keyword>
<dbReference type="FunFam" id="3.90.930.40:FF:000001">
    <property type="entry name" value="ribosomal oxygenase 1 isoform X1"/>
    <property type="match status" value="1"/>
</dbReference>
<evidence type="ECO:0000256" key="4">
    <source>
        <dbReference type="ARBA" id="ARBA00022723"/>
    </source>
</evidence>
<evidence type="ECO:0000256" key="5">
    <source>
        <dbReference type="ARBA" id="ARBA00022853"/>
    </source>
</evidence>
<reference evidence="18" key="1">
    <citation type="submission" date="2020-04" db="EMBL/GenBank/DDBJ databases">
        <authorList>
            <person name="Neveu A P."/>
        </authorList>
    </citation>
    <scope>NUCLEOTIDE SEQUENCE</scope>
    <source>
        <tissue evidence="18">Whole embryo</tissue>
    </source>
</reference>
<dbReference type="InterPro" id="IPR039994">
    <property type="entry name" value="NO66-like"/>
</dbReference>
<gene>
    <name evidence="18" type="primary">Riox1</name>
</gene>
<evidence type="ECO:0000256" key="15">
    <source>
        <dbReference type="RuleBase" id="RU366061"/>
    </source>
</evidence>
<dbReference type="Gene3D" id="2.60.120.650">
    <property type="entry name" value="Cupin"/>
    <property type="match status" value="1"/>
</dbReference>
<evidence type="ECO:0000256" key="10">
    <source>
        <dbReference type="ARBA" id="ARBA00023163"/>
    </source>
</evidence>
<evidence type="ECO:0000256" key="8">
    <source>
        <dbReference type="ARBA" id="ARBA00023004"/>
    </source>
</evidence>
<evidence type="ECO:0000256" key="9">
    <source>
        <dbReference type="ARBA" id="ARBA00023015"/>
    </source>
</evidence>
<evidence type="ECO:0000256" key="7">
    <source>
        <dbReference type="ARBA" id="ARBA00023002"/>
    </source>
</evidence>
<dbReference type="Gene3D" id="3.90.930.40">
    <property type="match status" value="1"/>
</dbReference>
<keyword evidence="10 15" id="KW-0804">Transcription</keyword>
<keyword evidence="18" id="KW-0489">Methyltransferase</keyword>
<evidence type="ECO:0000256" key="1">
    <source>
        <dbReference type="ARBA" id="ARBA00004123"/>
    </source>
</evidence>
<evidence type="ECO:0000259" key="17">
    <source>
        <dbReference type="PROSITE" id="PS51184"/>
    </source>
</evidence>
<keyword evidence="8 15" id="KW-0408">Iron</keyword>
<dbReference type="PROSITE" id="PS51184">
    <property type="entry name" value="JMJC"/>
    <property type="match status" value="1"/>
</dbReference>
<evidence type="ECO:0000256" key="3">
    <source>
        <dbReference type="ARBA" id="ARBA00022491"/>
    </source>
</evidence>
<dbReference type="PANTHER" id="PTHR13096:SF8">
    <property type="entry name" value="RIBOSOMAL OXYGENASE 1"/>
    <property type="match status" value="1"/>
</dbReference>
<comment type="catalytic activity">
    <reaction evidence="12">
        <text>L-histidyl-[protein] + 2-oxoglutarate + O2 = (3S)-3-hydroxy-L-histidyl-[protein] + succinate + CO2</text>
        <dbReference type="Rhea" id="RHEA:54256"/>
        <dbReference type="Rhea" id="RHEA-COMP:9745"/>
        <dbReference type="Rhea" id="RHEA-COMP:13840"/>
        <dbReference type="ChEBI" id="CHEBI:15379"/>
        <dbReference type="ChEBI" id="CHEBI:16526"/>
        <dbReference type="ChEBI" id="CHEBI:16810"/>
        <dbReference type="ChEBI" id="CHEBI:29979"/>
        <dbReference type="ChEBI" id="CHEBI:30031"/>
        <dbReference type="ChEBI" id="CHEBI:138021"/>
        <dbReference type="EC" id="1.14.11.79"/>
    </reaction>
    <physiologicalReaction direction="left-to-right" evidence="12">
        <dbReference type="Rhea" id="RHEA:54257"/>
    </physiologicalReaction>
</comment>
<proteinExistence type="evidence at transcript level"/>
<evidence type="ECO:0000256" key="14">
    <source>
        <dbReference type="ARBA" id="ARBA00049324"/>
    </source>
</evidence>
<keyword evidence="11 15" id="KW-0539">Nucleus</keyword>
<dbReference type="Pfam" id="PF08007">
    <property type="entry name" value="JmjC_2"/>
    <property type="match status" value="1"/>
</dbReference>
<dbReference type="AlphaFoldDB" id="A0A6F9DQ64"/>
<keyword evidence="5" id="KW-0156">Chromatin regulator</keyword>
<comment type="catalytic activity">
    <reaction evidence="13">
        <text>N(6),N(6)-dimethyl-L-lysyl(36)-[histone H3] + 2 2-oxoglutarate + 2 O2 = L-lysyl(36)-[histone H3] + 2 formaldehyde + 2 succinate + 2 CO2</text>
        <dbReference type="Rhea" id="RHEA:42032"/>
        <dbReference type="Rhea" id="RHEA-COMP:9785"/>
        <dbReference type="Rhea" id="RHEA-COMP:9787"/>
        <dbReference type="ChEBI" id="CHEBI:15379"/>
        <dbReference type="ChEBI" id="CHEBI:16526"/>
        <dbReference type="ChEBI" id="CHEBI:16810"/>
        <dbReference type="ChEBI" id="CHEBI:16842"/>
        <dbReference type="ChEBI" id="CHEBI:29969"/>
        <dbReference type="ChEBI" id="CHEBI:30031"/>
        <dbReference type="ChEBI" id="CHEBI:61976"/>
        <dbReference type="EC" id="1.14.11.27"/>
    </reaction>
    <physiologicalReaction direction="left-to-right" evidence="13">
        <dbReference type="Rhea" id="RHEA:42033"/>
    </physiologicalReaction>
</comment>
<dbReference type="InterPro" id="IPR049043">
    <property type="entry name" value="WHD_RIOX1"/>
</dbReference>
<dbReference type="GO" id="GO:0036139">
    <property type="term" value="F:peptidyl-histidine dioxygenase activity"/>
    <property type="evidence" value="ECO:0007669"/>
    <property type="project" value="UniProtKB-EC"/>
</dbReference>
<comment type="subcellular location">
    <subcellularLocation>
        <location evidence="1 15">Nucleus</location>
    </subcellularLocation>
</comment>